<comment type="subcellular location">
    <subcellularLocation>
        <location evidence="1">Cell membrane</location>
        <topology evidence="1">Multi-pass membrane protein</topology>
    </subcellularLocation>
</comment>
<name>A0A365U548_9RHOB</name>
<feature type="transmembrane region" description="Helical" evidence="6">
    <location>
        <begin position="124"/>
        <end position="152"/>
    </location>
</feature>
<accession>A0A365U548</accession>
<evidence type="ECO:0000256" key="6">
    <source>
        <dbReference type="SAM" id="Phobius"/>
    </source>
</evidence>
<evidence type="ECO:0000256" key="2">
    <source>
        <dbReference type="ARBA" id="ARBA00022475"/>
    </source>
</evidence>
<dbReference type="RefSeq" id="WP_113290513.1">
    <property type="nucleotide sequence ID" value="NZ_QNTQ01000018.1"/>
</dbReference>
<dbReference type="EMBL" id="QNTQ01000018">
    <property type="protein sequence ID" value="RBI83341.1"/>
    <property type="molecule type" value="Genomic_DNA"/>
</dbReference>
<dbReference type="AlphaFoldDB" id="A0A365U548"/>
<dbReference type="InterPro" id="IPR043428">
    <property type="entry name" value="LivM-like"/>
</dbReference>
<evidence type="ECO:0000256" key="1">
    <source>
        <dbReference type="ARBA" id="ARBA00004651"/>
    </source>
</evidence>
<feature type="transmembrane region" description="Helical" evidence="6">
    <location>
        <begin position="259"/>
        <end position="285"/>
    </location>
</feature>
<proteinExistence type="predicted"/>
<dbReference type="InterPro" id="IPR001851">
    <property type="entry name" value="ABC_transp_permease"/>
</dbReference>
<evidence type="ECO:0000256" key="3">
    <source>
        <dbReference type="ARBA" id="ARBA00022692"/>
    </source>
</evidence>
<evidence type="ECO:0000313" key="8">
    <source>
        <dbReference type="Proteomes" id="UP000253370"/>
    </source>
</evidence>
<keyword evidence="5 6" id="KW-0472">Membrane</keyword>
<dbReference type="GO" id="GO:0015658">
    <property type="term" value="F:branched-chain amino acid transmembrane transporter activity"/>
    <property type="evidence" value="ECO:0007669"/>
    <property type="project" value="InterPro"/>
</dbReference>
<dbReference type="Proteomes" id="UP000253370">
    <property type="component" value="Unassembled WGS sequence"/>
</dbReference>
<dbReference type="CDD" id="cd06581">
    <property type="entry name" value="TM_PBP1_LivM_like"/>
    <property type="match status" value="1"/>
</dbReference>
<organism evidence="7 8">
    <name type="scientific">Rhodosalinus halophilus</name>
    <dbReference type="NCBI Taxonomy" id="2259333"/>
    <lineage>
        <taxon>Bacteria</taxon>
        <taxon>Pseudomonadati</taxon>
        <taxon>Pseudomonadota</taxon>
        <taxon>Alphaproteobacteria</taxon>
        <taxon>Rhodobacterales</taxon>
        <taxon>Paracoccaceae</taxon>
        <taxon>Rhodosalinus</taxon>
    </lineage>
</organism>
<sequence>MRPTGIWFESYAAEARVLETLRARLWLLALLAALVLLPAVAGPWLLGEFTNLFITLVAVYGLYVTVGMAGQINIAQSAFVGVGAFTAAKLSGMGVPIWATIPAGALAAGCISIVFALPAWRVKGFYLALTTLAAQVMFPIVILALPMSWLGGLVGMPVMPPTLFGLNLGTPTGLYFLGLFVAALATWTAFNLPRSRIGRAFRAVHDNDSAASVMGIQVTRIKIEAFFAGALYAGVAGAVLAYFLQFVTVSSFTLFTSVWYLGMLIVGGLHSPVGPILGVVFVTLLQEGLHKFANAMLQADGGLGGGTVFALSSVVLALCILIALIFEPRGLAHLWHTGMKAFRLWPFPRN</sequence>
<dbReference type="GO" id="GO:0005886">
    <property type="term" value="C:plasma membrane"/>
    <property type="evidence" value="ECO:0007669"/>
    <property type="project" value="UniProtKB-SubCell"/>
</dbReference>
<protein>
    <submittedName>
        <fullName evidence="7">Branched-chain amino acid ABC transporter permease</fullName>
    </submittedName>
</protein>
<feature type="transmembrane region" description="Helical" evidence="6">
    <location>
        <begin position="306"/>
        <end position="326"/>
    </location>
</feature>
<feature type="transmembrane region" description="Helical" evidence="6">
    <location>
        <begin position="95"/>
        <end position="117"/>
    </location>
</feature>
<feature type="transmembrane region" description="Helical" evidence="6">
    <location>
        <begin position="53"/>
        <end position="75"/>
    </location>
</feature>
<evidence type="ECO:0000256" key="4">
    <source>
        <dbReference type="ARBA" id="ARBA00022989"/>
    </source>
</evidence>
<dbReference type="PANTHER" id="PTHR30482">
    <property type="entry name" value="HIGH-AFFINITY BRANCHED-CHAIN AMINO ACID TRANSPORT SYSTEM PERMEASE"/>
    <property type="match status" value="1"/>
</dbReference>
<keyword evidence="8" id="KW-1185">Reference proteome</keyword>
<dbReference type="PANTHER" id="PTHR30482:SF5">
    <property type="entry name" value="ABC TRANSPORTER PERMEASE PROTEIN"/>
    <property type="match status" value="1"/>
</dbReference>
<keyword evidence="2" id="KW-1003">Cell membrane</keyword>
<evidence type="ECO:0000313" key="7">
    <source>
        <dbReference type="EMBL" id="RBI83341.1"/>
    </source>
</evidence>
<feature type="transmembrane region" description="Helical" evidence="6">
    <location>
        <begin position="225"/>
        <end position="247"/>
    </location>
</feature>
<keyword evidence="3 6" id="KW-0812">Transmembrane</keyword>
<dbReference type="OrthoDB" id="9814461at2"/>
<keyword evidence="4 6" id="KW-1133">Transmembrane helix</keyword>
<feature type="transmembrane region" description="Helical" evidence="6">
    <location>
        <begin position="172"/>
        <end position="192"/>
    </location>
</feature>
<evidence type="ECO:0000256" key="5">
    <source>
        <dbReference type="ARBA" id="ARBA00023136"/>
    </source>
</evidence>
<gene>
    <name evidence="7" type="ORF">DRV85_16140</name>
</gene>
<comment type="caution">
    <text evidence="7">The sequence shown here is derived from an EMBL/GenBank/DDBJ whole genome shotgun (WGS) entry which is preliminary data.</text>
</comment>
<reference evidence="7 8" key="1">
    <citation type="submission" date="2018-07" db="EMBL/GenBank/DDBJ databases">
        <title>Rhodosalinus sp. strain E84T genomic sequence and assembly.</title>
        <authorList>
            <person name="Liu Z.-W."/>
            <person name="Lu D.-C."/>
        </authorList>
    </citation>
    <scope>NUCLEOTIDE SEQUENCE [LARGE SCALE GENOMIC DNA]</scope>
    <source>
        <strain evidence="7 8">E84</strain>
    </source>
</reference>
<feature type="transmembrane region" description="Helical" evidence="6">
    <location>
        <begin position="25"/>
        <end position="46"/>
    </location>
</feature>
<dbReference type="Pfam" id="PF02653">
    <property type="entry name" value="BPD_transp_2"/>
    <property type="match status" value="1"/>
</dbReference>